<dbReference type="PANTHER" id="PTHR46025">
    <property type="entry name" value="XYLOSYLTRANSFERASE OXT"/>
    <property type="match status" value="1"/>
</dbReference>
<evidence type="ECO:0000256" key="2">
    <source>
        <dbReference type="ARBA" id="ARBA00004648"/>
    </source>
</evidence>
<evidence type="ECO:0000256" key="8">
    <source>
        <dbReference type="ARBA" id="ARBA00022968"/>
    </source>
</evidence>
<dbReference type="GO" id="GO:0050650">
    <property type="term" value="P:chondroitin sulfate proteoglycan biosynthetic process"/>
    <property type="evidence" value="ECO:0007669"/>
    <property type="project" value="TreeGrafter"/>
</dbReference>
<evidence type="ECO:0000256" key="12">
    <source>
        <dbReference type="ARBA" id="ARBA00023157"/>
    </source>
</evidence>
<dbReference type="InterPro" id="IPR043538">
    <property type="entry name" value="XYLT"/>
</dbReference>
<organism evidence="15 16">
    <name type="scientific">Ligilactobacillus ruminis ATCC 25644</name>
    <dbReference type="NCBI Taxonomy" id="525362"/>
    <lineage>
        <taxon>Bacteria</taxon>
        <taxon>Bacillati</taxon>
        <taxon>Bacillota</taxon>
        <taxon>Bacilli</taxon>
        <taxon>Lactobacillales</taxon>
        <taxon>Lactobacillaceae</taxon>
        <taxon>Ligilactobacillus</taxon>
    </lineage>
</organism>
<dbReference type="GO" id="GO:0030158">
    <property type="term" value="F:protein xylosyltransferase activity"/>
    <property type="evidence" value="ECO:0007669"/>
    <property type="project" value="InterPro"/>
</dbReference>
<evidence type="ECO:0000256" key="13">
    <source>
        <dbReference type="ARBA" id="ARBA00023180"/>
    </source>
</evidence>
<evidence type="ECO:0000256" key="14">
    <source>
        <dbReference type="ARBA" id="ARBA00042865"/>
    </source>
</evidence>
<evidence type="ECO:0000256" key="6">
    <source>
        <dbReference type="ARBA" id="ARBA00022723"/>
    </source>
</evidence>
<evidence type="ECO:0000256" key="10">
    <source>
        <dbReference type="ARBA" id="ARBA00023034"/>
    </source>
</evidence>
<evidence type="ECO:0000256" key="9">
    <source>
        <dbReference type="ARBA" id="ARBA00022989"/>
    </source>
</evidence>
<dbReference type="EMBL" id="ACGS02000041">
    <property type="protein sequence ID" value="EFZ34524.1"/>
    <property type="molecule type" value="Genomic_DNA"/>
</dbReference>
<keyword evidence="12" id="KW-1015">Disulfide bond</keyword>
<dbReference type="Proteomes" id="UP000004099">
    <property type="component" value="Unassembled WGS sequence"/>
</dbReference>
<evidence type="ECO:0000313" key="16">
    <source>
        <dbReference type="Proteomes" id="UP000004099"/>
    </source>
</evidence>
<dbReference type="GO" id="GO:0015012">
    <property type="term" value="P:heparan sulfate proteoglycan biosynthetic process"/>
    <property type="evidence" value="ECO:0007669"/>
    <property type="project" value="TreeGrafter"/>
</dbReference>
<comment type="subcellular location">
    <subcellularLocation>
        <location evidence="2">Endoplasmic reticulum membrane</location>
        <topology evidence="2">Single-pass type II membrane protein</topology>
    </subcellularLocation>
    <subcellularLocation>
        <location evidence="1">Golgi apparatus membrane</location>
        <topology evidence="1">Single-pass type II membrane protein</topology>
    </subcellularLocation>
</comment>
<keyword evidence="11" id="KW-0472">Membrane</keyword>
<sequence>MNRNHEVSQMKHAYLIMAANEFEELLVLLKALDYEDNAIFLHIDKKAALSPLQLERFKQQVSKADFYLAPRRKVSWGGRDMLECEFSLFSFARSVGPFDYYHLLSGKDLPLLSHKRINEFFEKNKGREFVEYKPIKEQEVWQRVQVWHAFPNVSAYRSVKSAPLKLMIRAYRKLERTLAKALKLDFFKNTGLKLGFGSQWLSLDDFAVERILKKEKSIMKVFKHAIVADELFLQTFILNDEVLKKRLYRDEKGRPGNLRFIRIDERKSSPRVWKISDLETLKKARNEGYLFSRKFDVAEDDEIVSSVLKMTAEEE</sequence>
<dbReference type="GO" id="GO:0016020">
    <property type="term" value="C:membrane"/>
    <property type="evidence" value="ECO:0007669"/>
    <property type="project" value="InterPro"/>
</dbReference>
<keyword evidence="9" id="KW-1133">Transmembrane helix</keyword>
<evidence type="ECO:0000256" key="1">
    <source>
        <dbReference type="ARBA" id="ARBA00004323"/>
    </source>
</evidence>
<dbReference type="InterPro" id="IPR003406">
    <property type="entry name" value="Glyco_trans_14"/>
</dbReference>
<dbReference type="Pfam" id="PF02485">
    <property type="entry name" value="Branch"/>
    <property type="match status" value="1"/>
</dbReference>
<evidence type="ECO:0000256" key="5">
    <source>
        <dbReference type="ARBA" id="ARBA00022692"/>
    </source>
</evidence>
<dbReference type="HOGENOM" id="CLU_032341_0_2_9"/>
<accession>E7FRD7</accession>
<keyword evidence="8" id="KW-0735">Signal-anchor</keyword>
<keyword evidence="3" id="KW-0328">Glycosyltransferase</keyword>
<name>E7FRD7_9LACO</name>
<keyword evidence="4" id="KW-0808">Transferase</keyword>
<keyword evidence="7" id="KW-0256">Endoplasmic reticulum</keyword>
<dbReference type="GO" id="GO:0046872">
    <property type="term" value="F:metal ion binding"/>
    <property type="evidence" value="ECO:0007669"/>
    <property type="project" value="UniProtKB-KW"/>
</dbReference>
<keyword evidence="13" id="KW-0325">Glycoprotein</keyword>
<comment type="caution">
    <text evidence="15">The sequence shown here is derived from an EMBL/GenBank/DDBJ whole genome shotgun (WGS) entry which is preliminary data.</text>
</comment>
<protein>
    <recommendedName>
        <fullName evidence="14">Peptide O-xylosyltransferase</fullName>
    </recommendedName>
</protein>
<gene>
    <name evidence="15" type="ORF">HMPREF0542_11464</name>
</gene>
<evidence type="ECO:0000256" key="4">
    <source>
        <dbReference type="ARBA" id="ARBA00022679"/>
    </source>
</evidence>
<evidence type="ECO:0000256" key="7">
    <source>
        <dbReference type="ARBA" id="ARBA00022824"/>
    </source>
</evidence>
<evidence type="ECO:0000313" key="15">
    <source>
        <dbReference type="EMBL" id="EFZ34524.1"/>
    </source>
</evidence>
<keyword evidence="5" id="KW-0812">Transmembrane</keyword>
<proteinExistence type="predicted"/>
<keyword evidence="6" id="KW-0479">Metal-binding</keyword>
<evidence type="ECO:0000256" key="3">
    <source>
        <dbReference type="ARBA" id="ARBA00022676"/>
    </source>
</evidence>
<dbReference type="AlphaFoldDB" id="E7FRD7"/>
<reference evidence="15 16" key="1">
    <citation type="submission" date="2011-01" db="EMBL/GenBank/DDBJ databases">
        <authorList>
            <person name="Muzny D."/>
            <person name="Qin X."/>
            <person name="Buhay C."/>
            <person name="Dugan-Rocha S."/>
            <person name="Ding Y."/>
            <person name="Chen G."/>
            <person name="Hawes A."/>
            <person name="Holder M."/>
            <person name="Jhangiani S."/>
            <person name="Johnson A."/>
            <person name="Khan Z."/>
            <person name="Li Z."/>
            <person name="Liu W."/>
            <person name="Liu X."/>
            <person name="Perez L."/>
            <person name="Shen H."/>
            <person name="Wang Q."/>
            <person name="Watt J."/>
            <person name="Xi L."/>
            <person name="Xin Y."/>
            <person name="Zhou J."/>
            <person name="Deng J."/>
            <person name="Jiang H."/>
            <person name="Liu Y."/>
            <person name="Qu J."/>
            <person name="Song X.-Z."/>
            <person name="Zhang L."/>
            <person name="Villasana D."/>
            <person name="Johnson A."/>
            <person name="Liu J."/>
            <person name="Liyanage D."/>
            <person name="Lorensuhewa L."/>
            <person name="Robinson T."/>
            <person name="Song A."/>
            <person name="Song B.-B."/>
            <person name="Dinh H."/>
            <person name="Thornton R."/>
            <person name="Coyle M."/>
            <person name="Francisco L."/>
            <person name="Jackson L."/>
            <person name="Javaid M."/>
            <person name="Korchina V."/>
            <person name="Kovar C."/>
            <person name="Mata R."/>
            <person name="Mathew T."/>
            <person name="Ngo R."/>
            <person name="Nguyen L."/>
            <person name="Nguyen N."/>
            <person name="Okwuonu G."/>
            <person name="Ongeri F."/>
            <person name="Pham C."/>
            <person name="Simmons D."/>
            <person name="Wilczek-Boney K."/>
            <person name="Hale W."/>
            <person name="Jakkamsetti A."/>
            <person name="Pham P."/>
            <person name="Ruth R."/>
            <person name="San Lucas F."/>
            <person name="Warren J."/>
            <person name="Zhang J."/>
            <person name="Zhao Z."/>
            <person name="Zhou C."/>
            <person name="Zhu D."/>
            <person name="Lee S."/>
            <person name="Bess C."/>
            <person name="Blankenburg K."/>
            <person name="Forbes L."/>
            <person name="Fu Q."/>
            <person name="Gubbala S."/>
            <person name="Hirani K."/>
            <person name="Jayaseelan J.C."/>
            <person name="Lara F."/>
            <person name="Munidasa M."/>
            <person name="Palculict T."/>
            <person name="Patil S."/>
            <person name="Pu L.-L."/>
            <person name="Saada N."/>
            <person name="Tang L."/>
            <person name="Weissenberger G."/>
            <person name="Zhu Y."/>
            <person name="Hemphill L."/>
            <person name="Shang Y."/>
            <person name="Youmans B."/>
            <person name="Ayvaz T."/>
            <person name="Ross M."/>
            <person name="Santibanez J."/>
            <person name="Aqrawi P."/>
            <person name="Gross S."/>
            <person name="Joshi V."/>
            <person name="Fowler G."/>
            <person name="Nazareth L."/>
            <person name="Reid J."/>
            <person name="Worley K."/>
            <person name="Petrosino J."/>
            <person name="Highlander S."/>
            <person name="Gibbs R."/>
        </authorList>
    </citation>
    <scope>NUCLEOTIDE SEQUENCE [LARGE SCALE GENOMIC DNA]</scope>
    <source>
        <strain evidence="15 16">ATCC 25644</strain>
    </source>
</reference>
<dbReference type="PANTHER" id="PTHR46025:SF3">
    <property type="entry name" value="XYLOSYLTRANSFERASE OXT"/>
    <property type="match status" value="1"/>
</dbReference>
<keyword evidence="10" id="KW-0333">Golgi apparatus</keyword>
<evidence type="ECO:0000256" key="11">
    <source>
        <dbReference type="ARBA" id="ARBA00023136"/>
    </source>
</evidence>